<comment type="caution">
    <text evidence="2">The sequence shown here is derived from an EMBL/GenBank/DDBJ whole genome shotgun (WGS) entry which is preliminary data.</text>
</comment>
<keyword evidence="1" id="KW-1133">Transmembrane helix</keyword>
<name>A0ABP0GTF5_CLALP</name>
<proteinExistence type="predicted"/>
<reference evidence="2 3" key="1">
    <citation type="submission" date="2024-02" db="EMBL/GenBank/DDBJ databases">
        <authorList>
            <person name="Daric V."/>
            <person name="Darras S."/>
        </authorList>
    </citation>
    <scope>NUCLEOTIDE SEQUENCE [LARGE SCALE GENOMIC DNA]</scope>
</reference>
<evidence type="ECO:0000313" key="2">
    <source>
        <dbReference type="EMBL" id="CAK8695018.1"/>
    </source>
</evidence>
<dbReference type="EMBL" id="CAWYQH010000141">
    <property type="protein sequence ID" value="CAK8695018.1"/>
    <property type="molecule type" value="Genomic_DNA"/>
</dbReference>
<protein>
    <submittedName>
        <fullName evidence="2">Uncharacterized protein</fullName>
    </submittedName>
</protein>
<evidence type="ECO:0000313" key="3">
    <source>
        <dbReference type="Proteomes" id="UP001642483"/>
    </source>
</evidence>
<feature type="transmembrane region" description="Helical" evidence="1">
    <location>
        <begin position="92"/>
        <end position="109"/>
    </location>
</feature>
<keyword evidence="1" id="KW-0812">Transmembrane</keyword>
<gene>
    <name evidence="2" type="ORF">CVLEPA_LOCUS28324</name>
</gene>
<keyword evidence="3" id="KW-1185">Reference proteome</keyword>
<sequence length="110" mass="12797">MKNIRLIIVKFTRRSVCHSLFLKKKLLKQWSATCGPPSKIIWAETSERPGLKTVLYSNTSKEDPTMKNGCSRSLALRSNRTLDMFISSWARNFYFILNVFKLCVFVLNYV</sequence>
<keyword evidence="1" id="KW-0472">Membrane</keyword>
<organism evidence="2 3">
    <name type="scientific">Clavelina lepadiformis</name>
    <name type="common">Light-bulb sea squirt</name>
    <name type="synonym">Ascidia lepadiformis</name>
    <dbReference type="NCBI Taxonomy" id="159417"/>
    <lineage>
        <taxon>Eukaryota</taxon>
        <taxon>Metazoa</taxon>
        <taxon>Chordata</taxon>
        <taxon>Tunicata</taxon>
        <taxon>Ascidiacea</taxon>
        <taxon>Aplousobranchia</taxon>
        <taxon>Clavelinidae</taxon>
        <taxon>Clavelina</taxon>
    </lineage>
</organism>
<accession>A0ABP0GTF5</accession>
<dbReference type="Proteomes" id="UP001642483">
    <property type="component" value="Unassembled WGS sequence"/>
</dbReference>
<evidence type="ECO:0000256" key="1">
    <source>
        <dbReference type="SAM" id="Phobius"/>
    </source>
</evidence>